<evidence type="ECO:0000313" key="4">
    <source>
        <dbReference type="Proteomes" id="UP000617355"/>
    </source>
</evidence>
<reference evidence="4" key="1">
    <citation type="journal article" date="2019" name="Int. J. Syst. Evol. Microbiol.">
        <title>The Global Catalogue of Microorganisms (GCM) 10K type strain sequencing project: providing services to taxonomists for standard genome sequencing and annotation.</title>
        <authorList>
            <consortium name="The Broad Institute Genomics Platform"/>
            <consortium name="The Broad Institute Genome Sequencing Center for Infectious Disease"/>
            <person name="Wu L."/>
            <person name="Ma J."/>
        </authorList>
    </citation>
    <scope>NUCLEOTIDE SEQUENCE [LARGE SCALE GENOMIC DNA]</scope>
    <source>
        <strain evidence="4">CGMCC 1.12922</strain>
    </source>
</reference>
<protein>
    <submittedName>
        <fullName evidence="3">Uncharacterized protein</fullName>
    </submittedName>
</protein>
<feature type="transmembrane region" description="Helical" evidence="2">
    <location>
        <begin position="39"/>
        <end position="58"/>
    </location>
</feature>
<feature type="compositionally biased region" description="Low complexity" evidence="1">
    <location>
        <begin position="76"/>
        <end position="87"/>
    </location>
</feature>
<organism evidence="3 4">
    <name type="scientific">Sinisalibacter lacisalsi</name>
    <dbReference type="NCBI Taxonomy" id="1526570"/>
    <lineage>
        <taxon>Bacteria</taxon>
        <taxon>Pseudomonadati</taxon>
        <taxon>Pseudomonadota</taxon>
        <taxon>Alphaproteobacteria</taxon>
        <taxon>Rhodobacterales</taxon>
        <taxon>Roseobacteraceae</taxon>
        <taxon>Sinisalibacter</taxon>
    </lineage>
</organism>
<sequence length="96" mass="10199">MVSKLKTLAPKALRVRPGQVVIVLVLTVAVVGLTLTKTWLLMVILDLACLGHLGLAIVRARGRILGSRAAGLRPVAASSATRYAPRAPARRGRTPR</sequence>
<evidence type="ECO:0000313" key="3">
    <source>
        <dbReference type="EMBL" id="GGD34874.1"/>
    </source>
</evidence>
<keyword evidence="2" id="KW-0472">Membrane</keyword>
<name>A0ABQ1QPI7_9RHOB</name>
<keyword evidence="2" id="KW-1133">Transmembrane helix</keyword>
<evidence type="ECO:0000256" key="1">
    <source>
        <dbReference type="SAM" id="MobiDB-lite"/>
    </source>
</evidence>
<keyword evidence="2" id="KW-0812">Transmembrane</keyword>
<evidence type="ECO:0000256" key="2">
    <source>
        <dbReference type="SAM" id="Phobius"/>
    </source>
</evidence>
<dbReference type="EMBL" id="BMGI01000002">
    <property type="protein sequence ID" value="GGD34874.1"/>
    <property type="molecule type" value="Genomic_DNA"/>
</dbReference>
<accession>A0ABQ1QPI7</accession>
<gene>
    <name evidence="3" type="ORF">GCM10011358_18670</name>
</gene>
<dbReference type="Proteomes" id="UP000617355">
    <property type="component" value="Unassembled WGS sequence"/>
</dbReference>
<comment type="caution">
    <text evidence="3">The sequence shown here is derived from an EMBL/GenBank/DDBJ whole genome shotgun (WGS) entry which is preliminary data.</text>
</comment>
<keyword evidence="4" id="KW-1185">Reference proteome</keyword>
<feature type="transmembrane region" description="Helical" evidence="2">
    <location>
        <begin position="12"/>
        <end position="33"/>
    </location>
</feature>
<proteinExistence type="predicted"/>
<feature type="region of interest" description="Disordered" evidence="1">
    <location>
        <begin position="76"/>
        <end position="96"/>
    </location>
</feature>